<sequence>MGEVFVMDSQATVTPVPAMQRIQGTYVLYVLLGLALFGVLVEGLFIYRLYQKTSTPQASALGVIQWSDFGFPAFSRGFSYSNGSLIIHTEGFYFLFSKVSFTCSTFQHEVKLNSERYSYEPIRLMVDNRRSLVNQMKPHEKIQFSSYLGGVWLLHKKDEVFVAVDTRCLAEEQGENFFGGFMI</sequence>
<dbReference type="AlphaFoldDB" id="A0A556VAE3"/>
<keyword evidence="4 5" id="KW-0472">Membrane</keyword>
<evidence type="ECO:0000256" key="5">
    <source>
        <dbReference type="SAM" id="Phobius"/>
    </source>
</evidence>
<dbReference type="OrthoDB" id="6116320at2759"/>
<dbReference type="InterPro" id="IPR006052">
    <property type="entry name" value="TNF_dom"/>
</dbReference>
<comment type="subcellular location">
    <subcellularLocation>
        <location evidence="1">Membrane</location>
    </subcellularLocation>
</comment>
<dbReference type="SUPFAM" id="SSF49842">
    <property type="entry name" value="TNF-like"/>
    <property type="match status" value="1"/>
</dbReference>
<feature type="domain" description="THD" evidence="6">
    <location>
        <begin position="44"/>
        <end position="183"/>
    </location>
</feature>
<keyword evidence="3" id="KW-0202">Cytokine</keyword>
<dbReference type="GO" id="GO:0006955">
    <property type="term" value="P:immune response"/>
    <property type="evidence" value="ECO:0007669"/>
    <property type="project" value="InterPro"/>
</dbReference>
<dbReference type="PANTHER" id="PTHR11471:SF56">
    <property type="entry name" value="TUMOR NECROSIS FACTOR LIGAND SUPERFAMILY MEMBER 14-LIKE"/>
    <property type="match status" value="1"/>
</dbReference>
<dbReference type="InterPro" id="IPR008983">
    <property type="entry name" value="Tumour_necrosis_fac-like_dom"/>
</dbReference>
<evidence type="ECO:0000256" key="2">
    <source>
        <dbReference type="ARBA" id="ARBA00008670"/>
    </source>
</evidence>
<name>A0A556VAE3_BAGYA</name>
<dbReference type="GO" id="GO:0005125">
    <property type="term" value="F:cytokine activity"/>
    <property type="evidence" value="ECO:0007669"/>
    <property type="project" value="UniProtKB-KW"/>
</dbReference>
<proteinExistence type="inferred from homology"/>
<keyword evidence="5" id="KW-1133">Transmembrane helix</keyword>
<dbReference type="InterPro" id="IPR021184">
    <property type="entry name" value="TNF_CS"/>
</dbReference>
<accession>A0A556VAE3</accession>
<dbReference type="GO" id="GO:0005164">
    <property type="term" value="F:tumor necrosis factor receptor binding"/>
    <property type="evidence" value="ECO:0007669"/>
    <property type="project" value="InterPro"/>
</dbReference>
<keyword evidence="8" id="KW-1185">Reference proteome</keyword>
<feature type="transmembrane region" description="Helical" evidence="5">
    <location>
        <begin position="26"/>
        <end position="47"/>
    </location>
</feature>
<comment type="similarity">
    <text evidence="2">Belongs to the tumor necrosis factor family.</text>
</comment>
<evidence type="ECO:0000256" key="3">
    <source>
        <dbReference type="ARBA" id="ARBA00022514"/>
    </source>
</evidence>
<dbReference type="Pfam" id="PF00229">
    <property type="entry name" value="TNF"/>
    <property type="match status" value="1"/>
</dbReference>
<dbReference type="SMART" id="SM00207">
    <property type="entry name" value="TNF"/>
    <property type="match status" value="1"/>
</dbReference>
<dbReference type="GO" id="GO:0005615">
    <property type="term" value="C:extracellular space"/>
    <property type="evidence" value="ECO:0007669"/>
    <property type="project" value="UniProtKB-KW"/>
</dbReference>
<evidence type="ECO:0000259" key="6">
    <source>
        <dbReference type="PROSITE" id="PS50049"/>
    </source>
</evidence>
<protein>
    <submittedName>
        <fullName evidence="7">Tumor necrosis factor ligand superfamily member 10</fullName>
    </submittedName>
</protein>
<dbReference type="Proteomes" id="UP000319801">
    <property type="component" value="Unassembled WGS sequence"/>
</dbReference>
<dbReference type="PROSITE" id="PS50049">
    <property type="entry name" value="THD_2"/>
    <property type="match status" value="1"/>
</dbReference>
<evidence type="ECO:0000256" key="4">
    <source>
        <dbReference type="ARBA" id="ARBA00023136"/>
    </source>
</evidence>
<dbReference type="PANTHER" id="PTHR11471">
    <property type="entry name" value="TUMOR NECROSIS FACTOR FAMILY MEMBER"/>
    <property type="match status" value="1"/>
</dbReference>
<comment type="caution">
    <text evidence="7">The sequence shown here is derived from an EMBL/GenBank/DDBJ whole genome shotgun (WGS) entry which is preliminary data.</text>
</comment>
<evidence type="ECO:0000313" key="8">
    <source>
        <dbReference type="Proteomes" id="UP000319801"/>
    </source>
</evidence>
<dbReference type="EMBL" id="VCAZ01000191">
    <property type="protein sequence ID" value="TTE81759.1"/>
    <property type="molecule type" value="Genomic_DNA"/>
</dbReference>
<dbReference type="Gene3D" id="2.60.120.40">
    <property type="match status" value="1"/>
</dbReference>
<gene>
    <name evidence="7" type="ORF">Baya_14969</name>
</gene>
<evidence type="ECO:0000256" key="1">
    <source>
        <dbReference type="ARBA" id="ARBA00004370"/>
    </source>
</evidence>
<dbReference type="GO" id="GO:0016020">
    <property type="term" value="C:membrane"/>
    <property type="evidence" value="ECO:0007669"/>
    <property type="project" value="UniProtKB-SubCell"/>
</dbReference>
<organism evidence="7 8">
    <name type="scientific">Bagarius yarrelli</name>
    <name type="common">Goonch</name>
    <name type="synonym">Bagrus yarrelli</name>
    <dbReference type="NCBI Taxonomy" id="175774"/>
    <lineage>
        <taxon>Eukaryota</taxon>
        <taxon>Metazoa</taxon>
        <taxon>Chordata</taxon>
        <taxon>Craniata</taxon>
        <taxon>Vertebrata</taxon>
        <taxon>Euteleostomi</taxon>
        <taxon>Actinopterygii</taxon>
        <taxon>Neopterygii</taxon>
        <taxon>Teleostei</taxon>
        <taxon>Ostariophysi</taxon>
        <taxon>Siluriformes</taxon>
        <taxon>Sisoridae</taxon>
        <taxon>Sisorinae</taxon>
        <taxon>Bagarius</taxon>
    </lineage>
</organism>
<keyword evidence="5" id="KW-0812">Transmembrane</keyword>
<reference evidence="7 8" key="1">
    <citation type="journal article" date="2019" name="Genome Biol. Evol.">
        <title>Whole-Genome Sequencing of the Giant Devil Catfish, Bagarius yarrelli.</title>
        <authorList>
            <person name="Jiang W."/>
            <person name="Lv Y."/>
            <person name="Cheng L."/>
            <person name="Yang K."/>
            <person name="Chao B."/>
            <person name="Wang X."/>
            <person name="Li Y."/>
            <person name="Pan X."/>
            <person name="You X."/>
            <person name="Zhang Y."/>
            <person name="Yang J."/>
            <person name="Li J."/>
            <person name="Zhang X."/>
            <person name="Liu S."/>
            <person name="Sun C."/>
            <person name="Yang J."/>
            <person name="Shi Q."/>
        </authorList>
    </citation>
    <scope>NUCLEOTIDE SEQUENCE [LARGE SCALE GENOMIC DNA]</scope>
    <source>
        <strain evidence="7">JWS20170419001</strain>
        <tissue evidence="7">Muscle</tissue>
    </source>
</reference>
<dbReference type="PROSITE" id="PS00251">
    <property type="entry name" value="THD_1"/>
    <property type="match status" value="1"/>
</dbReference>
<evidence type="ECO:0000313" key="7">
    <source>
        <dbReference type="EMBL" id="TTE81759.1"/>
    </source>
</evidence>